<evidence type="ECO:0000313" key="2">
    <source>
        <dbReference type="Proteomes" id="UP001057279"/>
    </source>
</evidence>
<gene>
    <name evidence="1" type="ORF">MJG53_006156</name>
</gene>
<dbReference type="EMBL" id="CM043029">
    <property type="protein sequence ID" value="KAI4585922.1"/>
    <property type="molecule type" value="Genomic_DNA"/>
</dbReference>
<name>A0ACB9V887_9CETA</name>
<dbReference type="Proteomes" id="UP001057279">
    <property type="component" value="Linkage Group LG04"/>
</dbReference>
<accession>A0ACB9V887</accession>
<sequence length="242" mass="26643">MVARPWSSSRLSCGERLLLRCDGNAGNSLPTKQGKDPSSRARRRKRGSPGCVRDPGASSRVETGLSHVHTLWESILCLNVKAVQGKQVPLEWTETSAGLLEWWHALEFLSPFLWRAPPLEIDGNAGNSFPTKQGKDPSSRARRRKRGSPGCVRDPGASSRVETRKAGNFLSCSKGVKDPLEVPVVRWLSHVHTWWESILGLNVKAVQGKQVPLEWTDTSGGLLEWWHDPGVPLAFPVESASS</sequence>
<comment type="caution">
    <text evidence="1">The sequence shown here is derived from an EMBL/GenBank/DDBJ whole genome shotgun (WGS) entry which is preliminary data.</text>
</comment>
<proteinExistence type="predicted"/>
<keyword evidence="2" id="KW-1185">Reference proteome</keyword>
<organism evidence="1 2">
    <name type="scientific">Ovis ammon polii x Ovis aries</name>
    <dbReference type="NCBI Taxonomy" id="2918886"/>
    <lineage>
        <taxon>Eukaryota</taxon>
        <taxon>Metazoa</taxon>
        <taxon>Chordata</taxon>
        <taxon>Craniata</taxon>
        <taxon>Vertebrata</taxon>
        <taxon>Euteleostomi</taxon>
        <taxon>Mammalia</taxon>
        <taxon>Eutheria</taxon>
        <taxon>Laurasiatheria</taxon>
        <taxon>Artiodactyla</taxon>
        <taxon>Ruminantia</taxon>
        <taxon>Pecora</taxon>
        <taxon>Bovidae</taxon>
        <taxon>Caprinae</taxon>
        <taxon>Ovis</taxon>
    </lineage>
</organism>
<reference evidence="1" key="1">
    <citation type="submission" date="2022-03" db="EMBL/GenBank/DDBJ databases">
        <title>Genomic analyses of argali, domestic sheep and their hybrids provide insights into chromosomal evolution, heterosis and genetic basis of agronomic traits.</title>
        <authorList>
            <person name="Li M."/>
        </authorList>
    </citation>
    <scope>NUCLEOTIDE SEQUENCE</scope>
    <source>
        <strain evidence="1">F1 hybrid</strain>
    </source>
</reference>
<protein>
    <submittedName>
        <fullName evidence="1">Uncharacterized protein</fullName>
    </submittedName>
</protein>
<evidence type="ECO:0000313" key="1">
    <source>
        <dbReference type="EMBL" id="KAI4585922.1"/>
    </source>
</evidence>